<comment type="caution">
    <text evidence="3">The sequence shown here is derived from an EMBL/GenBank/DDBJ whole genome shotgun (WGS) entry which is preliminary data.</text>
</comment>
<dbReference type="InterPro" id="IPR041047">
    <property type="entry name" value="LPD1"/>
</dbReference>
<dbReference type="EMBL" id="JBHRYB010000010">
    <property type="protein sequence ID" value="MFC3680562.1"/>
    <property type="molecule type" value="Genomic_DNA"/>
</dbReference>
<reference evidence="4" key="1">
    <citation type="journal article" date="2019" name="Int. J. Syst. Evol. Microbiol.">
        <title>The Global Catalogue of Microorganisms (GCM) 10K type strain sequencing project: providing services to taxonomists for standard genome sequencing and annotation.</title>
        <authorList>
            <consortium name="The Broad Institute Genomics Platform"/>
            <consortium name="The Broad Institute Genome Sequencing Center for Infectious Disease"/>
            <person name="Wu L."/>
            <person name="Ma J."/>
        </authorList>
    </citation>
    <scope>NUCLEOTIDE SEQUENCE [LARGE SCALE GENOMIC DNA]</scope>
    <source>
        <strain evidence="4">KCTC 42424</strain>
    </source>
</reference>
<protein>
    <submittedName>
        <fullName evidence="3">CLCA_X family protein</fullName>
    </submittedName>
</protein>
<name>A0ABV7VV61_9GAMM</name>
<proteinExistence type="predicted"/>
<dbReference type="RefSeq" id="WP_376866563.1">
    <property type="nucleotide sequence ID" value="NZ_JBHRYB010000010.1"/>
</dbReference>
<gene>
    <name evidence="3" type="ORF">ACFOMG_10695</name>
</gene>
<feature type="domain" description="Large polyvalent protein-associated" evidence="2">
    <location>
        <begin position="221"/>
        <end position="293"/>
    </location>
</feature>
<evidence type="ECO:0000259" key="2">
    <source>
        <dbReference type="Pfam" id="PF18796"/>
    </source>
</evidence>
<feature type="region of interest" description="Disordered" evidence="1">
    <location>
        <begin position="1"/>
        <end position="29"/>
    </location>
</feature>
<evidence type="ECO:0000256" key="1">
    <source>
        <dbReference type="SAM" id="MobiDB-lite"/>
    </source>
</evidence>
<feature type="compositionally biased region" description="Low complexity" evidence="1">
    <location>
        <begin position="1"/>
        <end position="18"/>
    </location>
</feature>
<evidence type="ECO:0000313" key="4">
    <source>
        <dbReference type="Proteomes" id="UP001595722"/>
    </source>
</evidence>
<sequence length="298" mass="32668">MAESSGSSQRSGSGVSRGDSSRRDFSGREFYRRGPDHQQLLGGVIPDFLTIRQLFGFRSVDIGRWVSNREQEKAAALFFDALCDLSQLLMGPGFATPKVLKIRRQLISLRSTLGLQYGTGGRPGVAAHYSPLQRTFALAKNAGPGSIAHEWFHAFDHYVADKLFVDQPLAAGPRFASRLWVEDAETREHPLNQRLQACYQAILISDDGSGPSTLLQQSLAADKANGSRYYSQPEEICARAFEAFIQDGSIKNNFLVAGSKQSAEAKFGLYPQGQQRLRINAAFAHYFTGLCQALAASG</sequence>
<feature type="compositionally biased region" description="Basic and acidic residues" evidence="1">
    <location>
        <begin position="19"/>
        <end position="29"/>
    </location>
</feature>
<accession>A0ABV7VV61</accession>
<dbReference type="Pfam" id="PF18796">
    <property type="entry name" value="LPD1"/>
    <property type="match status" value="1"/>
</dbReference>
<evidence type="ECO:0000313" key="3">
    <source>
        <dbReference type="EMBL" id="MFC3680562.1"/>
    </source>
</evidence>
<dbReference type="Proteomes" id="UP001595722">
    <property type="component" value="Unassembled WGS sequence"/>
</dbReference>
<keyword evidence="4" id="KW-1185">Reference proteome</keyword>
<dbReference type="NCBIfam" id="NF041907">
    <property type="entry name" value="CLCA_X"/>
    <property type="match status" value="1"/>
</dbReference>
<organism evidence="3 4">
    <name type="scientific">Bacterioplanoides pacificum</name>
    <dbReference type="NCBI Taxonomy" id="1171596"/>
    <lineage>
        <taxon>Bacteria</taxon>
        <taxon>Pseudomonadati</taxon>
        <taxon>Pseudomonadota</taxon>
        <taxon>Gammaproteobacteria</taxon>
        <taxon>Oceanospirillales</taxon>
        <taxon>Oceanospirillaceae</taxon>
        <taxon>Bacterioplanoides</taxon>
    </lineage>
</organism>